<dbReference type="SUPFAM" id="SSF49303">
    <property type="entry name" value="beta-Galactosidase/glucuronidase domain"/>
    <property type="match status" value="1"/>
</dbReference>
<dbReference type="InterPro" id="IPR013783">
    <property type="entry name" value="Ig-like_fold"/>
</dbReference>
<keyword evidence="17" id="KW-0472">Membrane</keyword>
<dbReference type="InterPro" id="IPR050887">
    <property type="entry name" value="Beta-mannosidase_GH2"/>
</dbReference>
<dbReference type="Proteomes" id="UP000816034">
    <property type="component" value="Unassembled WGS sequence"/>
</dbReference>
<evidence type="ECO:0000256" key="16">
    <source>
        <dbReference type="ARBA" id="ARBA00041614"/>
    </source>
</evidence>
<comment type="subunit">
    <text evidence="5">Homodimer.</text>
</comment>
<dbReference type="EMBL" id="PYSW02000001">
    <property type="protein sequence ID" value="KAG2394087.1"/>
    <property type="molecule type" value="Genomic_DNA"/>
</dbReference>
<proteinExistence type="inferred from homology"/>
<dbReference type="Pfam" id="PF22666">
    <property type="entry name" value="Glyco_hydro_2_N2"/>
    <property type="match status" value="1"/>
</dbReference>
<dbReference type="InterPro" id="IPR036156">
    <property type="entry name" value="Beta-gal/glucu_dom_sf"/>
</dbReference>
<protein>
    <recommendedName>
        <fullName evidence="15">Beta-mannosidase B</fullName>
        <ecNumber evidence="6">3.2.1.25</ecNumber>
    </recommendedName>
    <alternativeName>
        <fullName evidence="13">Mannanase</fullName>
    </alternativeName>
    <alternativeName>
        <fullName evidence="16">Mannanase B</fullName>
    </alternativeName>
</protein>
<feature type="domain" description="Beta-mannosidase Ig-fold" evidence="19">
    <location>
        <begin position="880"/>
        <end position="952"/>
    </location>
</feature>
<dbReference type="SUPFAM" id="SSF51445">
    <property type="entry name" value="(Trans)glycosidases"/>
    <property type="match status" value="1"/>
</dbReference>
<dbReference type="Pfam" id="PF17786">
    <property type="entry name" value="Mannosidase_ig"/>
    <property type="match status" value="1"/>
</dbReference>
<dbReference type="GO" id="GO:0006516">
    <property type="term" value="P:glycoprotein catabolic process"/>
    <property type="evidence" value="ECO:0007669"/>
    <property type="project" value="TreeGrafter"/>
</dbReference>
<evidence type="ECO:0000256" key="3">
    <source>
        <dbReference type="ARBA" id="ARBA00004613"/>
    </source>
</evidence>
<dbReference type="EC" id="3.2.1.25" evidence="6"/>
<feature type="domain" description="Mannosidase Ig/CBM-like" evidence="20">
    <location>
        <begin position="772"/>
        <end position="865"/>
    </location>
</feature>
<comment type="caution">
    <text evidence="22">The sequence shown here is derived from an EMBL/GenBank/DDBJ whole genome shotgun (WGS) entry which is preliminary data.</text>
</comment>
<dbReference type="GeneID" id="68096306"/>
<dbReference type="Pfam" id="PF17753">
    <property type="entry name" value="Ig_mannosidase"/>
    <property type="match status" value="1"/>
</dbReference>
<keyword evidence="10" id="KW-0325">Glycoprotein</keyword>
<gene>
    <name evidence="22" type="ORF">C9374_003851</name>
</gene>
<evidence type="ECO:0000256" key="14">
    <source>
        <dbReference type="ARBA" id="ARBA00038429"/>
    </source>
</evidence>
<feature type="domain" description="Glycoside hydrolase family 2 immunoglobulin-like beta-sandwich" evidence="18">
    <location>
        <begin position="313"/>
        <end position="390"/>
    </location>
</feature>
<keyword evidence="11" id="KW-0458">Lysosome</keyword>
<dbReference type="RefSeq" id="XP_044555981.1">
    <property type="nucleotide sequence ID" value="XM_044693425.1"/>
</dbReference>
<feature type="domain" description="Beta-mannosidase-like galactose-binding" evidence="21">
    <location>
        <begin position="69"/>
        <end position="243"/>
    </location>
</feature>
<keyword evidence="8" id="KW-0732">Signal</keyword>
<comment type="pathway">
    <text evidence="4">Glycan metabolism; N-glycan degradation.</text>
</comment>
<dbReference type="PANTHER" id="PTHR43730:SF1">
    <property type="entry name" value="BETA-MANNOSIDASE"/>
    <property type="match status" value="1"/>
</dbReference>
<dbReference type="FunFam" id="2.60.120.260:FF:000060">
    <property type="entry name" value="Probable beta-mannosidase"/>
    <property type="match status" value="1"/>
</dbReference>
<name>A0AA88KSD7_NAELO</name>
<comment type="similarity">
    <text evidence="14">Belongs to the glycosyl hydrolase 2 family. Beta-mannosidase B subfamily.</text>
</comment>
<dbReference type="Gene3D" id="2.60.40.10">
    <property type="entry name" value="Immunoglobulins"/>
    <property type="match status" value="2"/>
</dbReference>
<dbReference type="FunFam" id="3.20.20.80:FF:000050">
    <property type="entry name" value="Beta-mannosidase B"/>
    <property type="match status" value="1"/>
</dbReference>
<evidence type="ECO:0000313" key="23">
    <source>
        <dbReference type="Proteomes" id="UP000816034"/>
    </source>
</evidence>
<evidence type="ECO:0000256" key="7">
    <source>
        <dbReference type="ARBA" id="ARBA00022525"/>
    </source>
</evidence>
<evidence type="ECO:0000256" key="12">
    <source>
        <dbReference type="ARBA" id="ARBA00023295"/>
    </source>
</evidence>
<dbReference type="GO" id="GO:0004567">
    <property type="term" value="F:beta-mannosidase activity"/>
    <property type="evidence" value="ECO:0007669"/>
    <property type="project" value="UniProtKB-EC"/>
</dbReference>
<dbReference type="InterPro" id="IPR041447">
    <property type="entry name" value="Mannosidase_ig"/>
</dbReference>
<dbReference type="SUPFAM" id="SSF49785">
    <property type="entry name" value="Galactose-binding domain-like"/>
    <property type="match status" value="1"/>
</dbReference>
<dbReference type="Pfam" id="PF00703">
    <property type="entry name" value="Glyco_hydro_2"/>
    <property type="match status" value="1"/>
</dbReference>
<dbReference type="Gene3D" id="2.60.120.260">
    <property type="entry name" value="Galactose-binding domain-like"/>
    <property type="match status" value="1"/>
</dbReference>
<feature type="transmembrane region" description="Helical" evidence="17">
    <location>
        <begin position="16"/>
        <end position="35"/>
    </location>
</feature>
<dbReference type="GO" id="GO:0005975">
    <property type="term" value="P:carbohydrate metabolic process"/>
    <property type="evidence" value="ECO:0007669"/>
    <property type="project" value="InterPro"/>
</dbReference>
<evidence type="ECO:0000256" key="17">
    <source>
        <dbReference type="SAM" id="Phobius"/>
    </source>
</evidence>
<keyword evidence="7" id="KW-0964">Secreted</keyword>
<evidence type="ECO:0000256" key="5">
    <source>
        <dbReference type="ARBA" id="ARBA00011738"/>
    </source>
</evidence>
<evidence type="ECO:0000259" key="18">
    <source>
        <dbReference type="Pfam" id="PF00703"/>
    </source>
</evidence>
<dbReference type="InterPro" id="IPR006102">
    <property type="entry name" value="Ig-like_GH2"/>
</dbReference>
<dbReference type="Gene3D" id="3.20.20.80">
    <property type="entry name" value="Glycosidases"/>
    <property type="match status" value="1"/>
</dbReference>
<dbReference type="GO" id="GO:0005576">
    <property type="term" value="C:extracellular region"/>
    <property type="evidence" value="ECO:0007669"/>
    <property type="project" value="UniProtKB-SubCell"/>
</dbReference>
<evidence type="ECO:0000313" key="22">
    <source>
        <dbReference type="EMBL" id="KAG2394087.1"/>
    </source>
</evidence>
<evidence type="ECO:0000256" key="15">
    <source>
        <dbReference type="ARBA" id="ARBA00041069"/>
    </source>
</evidence>
<evidence type="ECO:0000256" key="8">
    <source>
        <dbReference type="ARBA" id="ARBA00022729"/>
    </source>
</evidence>
<keyword evidence="9" id="KW-0378">Hydrolase</keyword>
<evidence type="ECO:0000256" key="2">
    <source>
        <dbReference type="ARBA" id="ARBA00004371"/>
    </source>
</evidence>
<keyword evidence="12" id="KW-0326">Glycosidase</keyword>
<dbReference type="InterPro" id="IPR054593">
    <property type="entry name" value="Beta-mannosidase-like_N2"/>
</dbReference>
<evidence type="ECO:0000256" key="13">
    <source>
        <dbReference type="ARBA" id="ARBA00033445"/>
    </source>
</evidence>
<evidence type="ECO:0000256" key="10">
    <source>
        <dbReference type="ARBA" id="ARBA00023180"/>
    </source>
</evidence>
<dbReference type="PANTHER" id="PTHR43730">
    <property type="entry name" value="BETA-MANNOSIDASE"/>
    <property type="match status" value="1"/>
</dbReference>
<evidence type="ECO:0000259" key="21">
    <source>
        <dbReference type="Pfam" id="PF22666"/>
    </source>
</evidence>
<evidence type="ECO:0000256" key="11">
    <source>
        <dbReference type="ARBA" id="ARBA00023228"/>
    </source>
</evidence>
<comment type="catalytic activity">
    <reaction evidence="1">
        <text>Hydrolysis of terminal, non-reducing beta-D-mannose residues in beta-D-mannosides.</text>
        <dbReference type="EC" id="3.2.1.25"/>
    </reaction>
</comment>
<keyword evidence="17" id="KW-1133">Transmembrane helix</keyword>
<comment type="subcellular location">
    <subcellularLocation>
        <location evidence="2">Lysosome</location>
    </subcellularLocation>
    <subcellularLocation>
        <location evidence="3">Secreted</location>
    </subcellularLocation>
</comment>
<evidence type="ECO:0000256" key="4">
    <source>
        <dbReference type="ARBA" id="ARBA00004740"/>
    </source>
</evidence>
<evidence type="ECO:0000259" key="19">
    <source>
        <dbReference type="Pfam" id="PF17753"/>
    </source>
</evidence>
<dbReference type="InterPro" id="IPR008979">
    <property type="entry name" value="Galactose-bd-like_sf"/>
</dbReference>
<organism evidence="22 23">
    <name type="scientific">Naegleria lovaniensis</name>
    <name type="common">Amoeba</name>
    <dbReference type="NCBI Taxonomy" id="51637"/>
    <lineage>
        <taxon>Eukaryota</taxon>
        <taxon>Discoba</taxon>
        <taxon>Heterolobosea</taxon>
        <taxon>Tetramitia</taxon>
        <taxon>Eutetramitia</taxon>
        <taxon>Vahlkampfiidae</taxon>
        <taxon>Naegleria</taxon>
    </lineage>
</organism>
<evidence type="ECO:0000259" key="20">
    <source>
        <dbReference type="Pfam" id="PF17786"/>
    </source>
</evidence>
<keyword evidence="17" id="KW-0812">Transmembrane</keyword>
<reference evidence="22 23" key="1">
    <citation type="journal article" date="2018" name="BMC Genomics">
        <title>The genome of Naegleria lovaniensis, the basis for a comparative approach to unravel pathogenicity factors of the human pathogenic amoeba N. fowleri.</title>
        <authorList>
            <person name="Liechti N."/>
            <person name="Schurch N."/>
            <person name="Bruggmann R."/>
            <person name="Wittwer M."/>
        </authorList>
    </citation>
    <scope>NUCLEOTIDE SEQUENCE [LARGE SCALE GENOMIC DNA]</scope>
    <source>
        <strain evidence="22 23">ATCC 30569</strain>
    </source>
</reference>
<evidence type="ECO:0000256" key="6">
    <source>
        <dbReference type="ARBA" id="ARBA00012754"/>
    </source>
</evidence>
<keyword evidence="23" id="KW-1185">Reference proteome</keyword>
<accession>A0AA88KSD7</accession>
<evidence type="ECO:0000256" key="9">
    <source>
        <dbReference type="ARBA" id="ARBA00022801"/>
    </source>
</evidence>
<dbReference type="GO" id="GO:0005764">
    <property type="term" value="C:lysosome"/>
    <property type="evidence" value="ECO:0007669"/>
    <property type="project" value="UniProtKB-SubCell"/>
</dbReference>
<dbReference type="InterPro" id="IPR041625">
    <property type="entry name" value="Beta-mannosidase_Ig"/>
</dbReference>
<evidence type="ECO:0000256" key="1">
    <source>
        <dbReference type="ARBA" id="ARBA00000829"/>
    </source>
</evidence>
<dbReference type="InterPro" id="IPR017853">
    <property type="entry name" value="GH"/>
</dbReference>
<dbReference type="AlphaFoldDB" id="A0AA88KSD7"/>
<sequence>MFAGHRLLQHIHHNHALVAIMMVLFTMMMIMAFTIHSCAMTIQQHALDRPHVWSDHDATTSLTSLSKGWCIQNRNKSIHECQVEIPAYVNTILFQRNIIGDPYFRFNDVLQRWIAYEDWTFRNEFITSVNNGDRVYLQFKGLDTVCDIFLNDQWIGSNVNMFHELVVDVTSFIRSMSNNVLVLNFQSPVKYVKNQAAKSLYPIPSSDNEEVQHGEVFRNFIRKTQSSFSWDWGPCFVPTGIWKNVNLITISNAFNLKDILVEIFPTSDLEVELKKSMPTSSSKNLKPLLTSNFVVNSTFLVDVITPNIAVLSNVKLSVSIEKDEQVACTTSQVISLMSPGPNKLTLSLQCNQVQLWYPVGYGSQPLYSVHASVTTQSAATSTLSKRIGFREFKIIQKSIGKDDPVNNPSKSFYFQVNGIPIFAKGSNYIPPDSFLDRVKDQDIFNVLDSFLESNQNTLRIWGGGNFERDALYDYCDEKGILVWQEFMFACSVYPRDDAFLSSVRTEIEQQVTRLMHHPSIILWSGSNENEASLWGDTWYGPIISSSNKMRYIVDYGVLYFDTVRETLLSVDRSRNFWPSSPSKGVISENPYVGYWTNPYGTQLGDVHYYDYSTICTNVDNFPRARFMSEYGHQSFASLETFKPVTQPQDWFFNSTLMNHRQHHPLGTEQILFQIGVHFKANMNNLYGNFKNFVYLSQCSQALCMKAQSEYYRAMRDDTNVQTHGALYWQLNSIWQTVDWASLEYGGKWKVMHYFVKEFFAQTIILSYEQGGWFKVVVTSDSLMQQSLTATINFVTYSDGYIKQSIRIPNIVVAPLSGTMIFVKMTELVILESFCFLAHNCFVHMNLQDSVTNRTIAENVHFLSPLAQVDLPQSNVKITGATFVNSNTVEVTVLSDNVAFYVWFDVLKYQGRFDRNAITLLKGREEKIRFTSKSPIQNLNDFISDISIIHIRNTY</sequence>